<sequence length="176" mass="19929">MENIIILGVHASFPKYHGNQKANPSGARRCLKHVKETHNPEAPTTFFCFTFDTHEIPTHSHNQAIVIVFKDKRPFSHVKTQCIGLCLDEGLIIESQQRPGQDDGTPFVVHMTRVLSFHLDQVALKRSNGSSRKSNTMHDIWISLIVDTAVHINLKKQHRSCNDILPSLPLNVHNNE</sequence>
<keyword evidence="2" id="KW-1185">Reference proteome</keyword>
<proteinExistence type="predicted"/>
<evidence type="ECO:0000313" key="1">
    <source>
        <dbReference type="EMBL" id="CDH55562.1"/>
    </source>
</evidence>
<accession>A0A068S150</accession>
<dbReference type="Proteomes" id="UP000027586">
    <property type="component" value="Unassembled WGS sequence"/>
</dbReference>
<protein>
    <submittedName>
        <fullName evidence="1">Uncharacterized protein</fullName>
    </submittedName>
</protein>
<dbReference type="EMBL" id="CBTN010000030">
    <property type="protein sequence ID" value="CDH55562.1"/>
    <property type="molecule type" value="Genomic_DNA"/>
</dbReference>
<gene>
    <name evidence="1" type="ORF">LCOR_06696.1</name>
</gene>
<name>A0A068S150_9FUNG</name>
<reference evidence="1" key="1">
    <citation type="submission" date="2013-08" db="EMBL/GenBank/DDBJ databases">
        <title>Gene expansion shapes genome architecture in the human pathogen Lichtheimia corymbifera: an evolutionary genomics analysis in the ancient terrestrial Mucorales (Mucoromycotina).</title>
        <authorList>
            <person name="Schwartze V.U."/>
            <person name="Winter S."/>
            <person name="Shelest E."/>
            <person name="Marcet-Houben M."/>
            <person name="Horn F."/>
            <person name="Wehner S."/>
            <person name="Hoffmann K."/>
            <person name="Riege K."/>
            <person name="Sammeth M."/>
            <person name="Nowrousian M."/>
            <person name="Valiante V."/>
            <person name="Linde J."/>
            <person name="Jacobsen I.D."/>
            <person name="Marz M."/>
            <person name="Brakhage A.A."/>
            <person name="Gabaldon T."/>
            <person name="Bocker S."/>
            <person name="Voigt K."/>
        </authorList>
    </citation>
    <scope>NUCLEOTIDE SEQUENCE [LARGE SCALE GENOMIC DNA]</scope>
    <source>
        <strain evidence="1">FSU 9682</strain>
    </source>
</reference>
<evidence type="ECO:0000313" key="2">
    <source>
        <dbReference type="Proteomes" id="UP000027586"/>
    </source>
</evidence>
<comment type="caution">
    <text evidence="1">The sequence shown here is derived from an EMBL/GenBank/DDBJ whole genome shotgun (WGS) entry which is preliminary data.</text>
</comment>
<dbReference type="VEuPathDB" id="FungiDB:LCOR_06696.1"/>
<organism evidence="1 2">
    <name type="scientific">Lichtheimia corymbifera JMRC:FSU:9682</name>
    <dbReference type="NCBI Taxonomy" id="1263082"/>
    <lineage>
        <taxon>Eukaryota</taxon>
        <taxon>Fungi</taxon>
        <taxon>Fungi incertae sedis</taxon>
        <taxon>Mucoromycota</taxon>
        <taxon>Mucoromycotina</taxon>
        <taxon>Mucoromycetes</taxon>
        <taxon>Mucorales</taxon>
        <taxon>Lichtheimiaceae</taxon>
        <taxon>Lichtheimia</taxon>
    </lineage>
</organism>
<dbReference type="AlphaFoldDB" id="A0A068S150"/>